<organism evidence="1">
    <name type="scientific">Kwoniella pini CBS 10737</name>
    <dbReference type="NCBI Taxonomy" id="1296096"/>
    <lineage>
        <taxon>Eukaryota</taxon>
        <taxon>Fungi</taxon>
        <taxon>Dikarya</taxon>
        <taxon>Basidiomycota</taxon>
        <taxon>Agaricomycotina</taxon>
        <taxon>Tremellomycetes</taxon>
        <taxon>Tremellales</taxon>
        <taxon>Cryptococcaceae</taxon>
        <taxon>Kwoniella</taxon>
    </lineage>
</organism>
<reference evidence="1" key="1">
    <citation type="submission" date="2013-07" db="EMBL/GenBank/DDBJ databases">
        <title>The Genome Sequence of Cryptococcus pinus CBS10737.</title>
        <authorList>
            <consortium name="The Broad Institute Genome Sequencing Platform"/>
            <person name="Cuomo C."/>
            <person name="Litvintseva A."/>
            <person name="Chen Y."/>
            <person name="Heitman J."/>
            <person name="Sun S."/>
            <person name="Springer D."/>
            <person name="Dromer F."/>
            <person name="Young S.K."/>
            <person name="Zeng Q."/>
            <person name="Gargeya S."/>
            <person name="Fitzgerald M."/>
            <person name="Abouelleil A."/>
            <person name="Alvarado L."/>
            <person name="Berlin A.M."/>
            <person name="Chapman S.B."/>
            <person name="Dewar J."/>
            <person name="Goldberg J."/>
            <person name="Griggs A."/>
            <person name="Gujja S."/>
            <person name="Hansen M."/>
            <person name="Howarth C."/>
            <person name="Imamovic A."/>
            <person name="Larimer J."/>
            <person name="McCowan C."/>
            <person name="Murphy C."/>
            <person name="Pearson M."/>
            <person name="Priest M."/>
            <person name="Roberts A."/>
            <person name="Saif S."/>
            <person name="Shea T."/>
            <person name="Sykes S."/>
            <person name="Wortman J."/>
            <person name="Nusbaum C."/>
            <person name="Birren B."/>
        </authorList>
    </citation>
    <scope>NUCLEOTIDE SEQUENCE [LARGE SCALE GENOMIC DNA]</scope>
    <source>
        <strain evidence="1">CBS 10737</strain>
    </source>
</reference>
<evidence type="ECO:0000313" key="2">
    <source>
        <dbReference type="EMBL" id="WWC71605.1"/>
    </source>
</evidence>
<protein>
    <submittedName>
        <fullName evidence="1">Uncharacterized protein</fullName>
    </submittedName>
</protein>
<dbReference type="Proteomes" id="UP000094020">
    <property type="component" value="Chromosome 7"/>
</dbReference>
<dbReference type="EMBL" id="KI894010">
    <property type="protein sequence ID" value="OCF50215.1"/>
    <property type="molecule type" value="Genomic_DNA"/>
</dbReference>
<evidence type="ECO:0000313" key="3">
    <source>
        <dbReference type="Proteomes" id="UP000094020"/>
    </source>
</evidence>
<reference evidence="2" key="4">
    <citation type="submission" date="2024-02" db="EMBL/GenBank/DDBJ databases">
        <title>Comparative genomics of Cryptococcus and Kwoniella reveals pathogenesis evolution and contrasting modes of karyotype evolution via chromosome fusion or intercentromeric recombination.</title>
        <authorList>
            <person name="Coelho M.A."/>
            <person name="David-Palma M."/>
            <person name="Shea T."/>
            <person name="Bowers K."/>
            <person name="McGinley-Smith S."/>
            <person name="Mohammad A.W."/>
            <person name="Gnirke A."/>
            <person name="Yurkov A.M."/>
            <person name="Nowrousian M."/>
            <person name="Sun S."/>
            <person name="Cuomo C.A."/>
            <person name="Heitman J."/>
        </authorList>
    </citation>
    <scope>NUCLEOTIDE SEQUENCE</scope>
    <source>
        <strain evidence="2">CBS 10737</strain>
    </source>
</reference>
<dbReference type="OrthoDB" id="10599607at2759"/>
<reference evidence="2" key="2">
    <citation type="submission" date="2013-07" db="EMBL/GenBank/DDBJ databases">
        <authorList>
            <consortium name="The Broad Institute Genome Sequencing Platform"/>
            <person name="Cuomo C."/>
            <person name="Litvintseva A."/>
            <person name="Chen Y."/>
            <person name="Heitman J."/>
            <person name="Sun S."/>
            <person name="Springer D."/>
            <person name="Dromer F."/>
            <person name="Young S.K."/>
            <person name="Zeng Q."/>
            <person name="Gargeya S."/>
            <person name="Fitzgerald M."/>
            <person name="Abouelleil A."/>
            <person name="Alvarado L."/>
            <person name="Berlin A.M."/>
            <person name="Chapman S.B."/>
            <person name="Dewar J."/>
            <person name="Goldberg J."/>
            <person name="Griggs A."/>
            <person name="Gujja S."/>
            <person name="Hansen M."/>
            <person name="Howarth C."/>
            <person name="Imamovic A."/>
            <person name="Larimer J."/>
            <person name="McCowan C."/>
            <person name="Murphy C."/>
            <person name="Pearson M."/>
            <person name="Priest M."/>
            <person name="Roberts A."/>
            <person name="Saif S."/>
            <person name="Shea T."/>
            <person name="Sykes S."/>
            <person name="Wortman J."/>
            <person name="Nusbaum C."/>
            <person name="Birren B."/>
        </authorList>
    </citation>
    <scope>NUCLEOTIDE SEQUENCE</scope>
    <source>
        <strain evidence="2">CBS 10737</strain>
    </source>
</reference>
<dbReference type="AlphaFoldDB" id="A0A1B9I3W9"/>
<name>A0A1B9I3W9_9TREE</name>
<sequence>MTTPTNPRSTSLPSPSTVIVTITEIEDMLYDDTQIKRLLVKGESINIAQLAYKIHILDPFTSDLHEIANTQSAIATVLYEDPSIKRLLVKGTSVNLDSMAKRLTETKIDDLRIKRKYSCSPLQTPEKQGTSKETGISDAENQNLASSLSNSITPLVRQAKRTSNWTLNTLPCKKSKITFGNSSWVSYYEC</sequence>
<evidence type="ECO:0000313" key="1">
    <source>
        <dbReference type="EMBL" id="OCF50215.1"/>
    </source>
</evidence>
<reference evidence="1" key="3">
    <citation type="submission" date="2016-07" db="EMBL/GenBank/DDBJ databases">
        <title>Evolution of pathogenesis and genome organization in the Tremellales.</title>
        <authorList>
            <person name="Cuomo C."/>
            <person name="Litvintseva A."/>
            <person name="Heitman J."/>
            <person name="Chen Y."/>
            <person name="Sun S."/>
            <person name="Springer D."/>
            <person name="Dromer F."/>
            <person name="Young S."/>
            <person name="Zeng Q."/>
            <person name="Chapman S."/>
            <person name="Gujja S."/>
            <person name="Saif S."/>
            <person name="Birren B."/>
        </authorList>
    </citation>
    <scope>NUCLEOTIDE SEQUENCE</scope>
    <source>
        <strain evidence="1">CBS 10737</strain>
    </source>
</reference>
<keyword evidence="3" id="KW-1185">Reference proteome</keyword>
<dbReference type="RefSeq" id="XP_019011434.1">
    <property type="nucleotide sequence ID" value="XM_019155280.1"/>
</dbReference>
<dbReference type="KEGG" id="kpin:30171903"/>
<proteinExistence type="predicted"/>
<accession>A0A1B9I3W9</accession>
<dbReference type="EMBL" id="CP144525">
    <property type="protein sequence ID" value="WWC71605.1"/>
    <property type="molecule type" value="Genomic_DNA"/>
</dbReference>
<gene>
    <name evidence="1" type="ORF">I206_03534</name>
    <name evidence="2" type="ORF">I206_105563</name>
</gene>
<dbReference type="GeneID" id="30171903"/>